<sequence length="194" mass="22397">MKKALLLNGGKNFGHSKGLLNETLHNTALETLKNLGIKTQETHIDKGYDIQEELQKFLDSEVIIYQMPGWWMGEPWIVKKYIDEVFTAGHDKLYKNDGRSHTDPTKNYGKGGLSQDKKYMFSLTWNAPIEAFNKKDEFFEGVGVDGVYLHLHKANQFLGMQPLPTFICNDVIKNPQVEKYITDYKQHLLQIFKN</sequence>
<dbReference type="PANTHER" id="PTHR46305">
    <property type="match status" value="1"/>
</dbReference>
<gene>
    <name evidence="6" type="ORF">LS80_007245</name>
</gene>
<reference evidence="6 7" key="1">
    <citation type="journal article" date="2014" name="Genome Announc.">
        <title>Draft genome sequences of eight enterohepatic helicobacter species isolated from both laboratory and wild rodents.</title>
        <authorList>
            <person name="Sheh A."/>
            <person name="Shen Z."/>
            <person name="Fox J.G."/>
        </authorList>
    </citation>
    <scope>NUCLEOTIDE SEQUENCE [LARGE SCALE GENOMIC DNA]</scope>
    <source>
        <strain evidence="6 7">ATCC 49310</strain>
    </source>
</reference>
<evidence type="ECO:0000259" key="5">
    <source>
        <dbReference type="Pfam" id="PF02525"/>
    </source>
</evidence>
<dbReference type="RefSeq" id="WP_034321696.1">
    <property type="nucleotide sequence ID" value="NZ_FZND01000050.1"/>
</dbReference>
<evidence type="ECO:0000313" key="7">
    <source>
        <dbReference type="Proteomes" id="UP000029861"/>
    </source>
</evidence>
<name>A0A4U8TCU9_9HELI</name>
<keyword evidence="2" id="KW-0285">Flavoprotein</keyword>
<dbReference type="Pfam" id="PF02525">
    <property type="entry name" value="Flavodoxin_2"/>
    <property type="match status" value="1"/>
</dbReference>
<evidence type="ECO:0000256" key="4">
    <source>
        <dbReference type="ARBA" id="ARBA00037981"/>
    </source>
</evidence>
<keyword evidence="3" id="KW-0274">FAD</keyword>
<dbReference type="InterPro" id="IPR003680">
    <property type="entry name" value="Flavodoxin_fold"/>
</dbReference>
<evidence type="ECO:0000256" key="1">
    <source>
        <dbReference type="ARBA" id="ARBA00001974"/>
    </source>
</evidence>
<dbReference type="AlphaFoldDB" id="A0A4U8TCU9"/>
<dbReference type="Gene3D" id="3.40.50.360">
    <property type="match status" value="1"/>
</dbReference>
<dbReference type="InterPro" id="IPR029039">
    <property type="entry name" value="Flavoprotein-like_sf"/>
</dbReference>
<comment type="caution">
    <text evidence="6">The sequence shown here is derived from an EMBL/GenBank/DDBJ whole genome shotgun (WGS) entry which is preliminary data.</text>
</comment>
<evidence type="ECO:0000256" key="2">
    <source>
        <dbReference type="ARBA" id="ARBA00022630"/>
    </source>
</evidence>
<protein>
    <submittedName>
        <fullName evidence="6">Flavodoxin family protein</fullName>
    </submittedName>
</protein>
<organism evidence="6 7">
    <name type="scientific">Helicobacter trogontum</name>
    <dbReference type="NCBI Taxonomy" id="50960"/>
    <lineage>
        <taxon>Bacteria</taxon>
        <taxon>Pseudomonadati</taxon>
        <taxon>Campylobacterota</taxon>
        <taxon>Epsilonproteobacteria</taxon>
        <taxon>Campylobacterales</taxon>
        <taxon>Helicobacteraceae</taxon>
        <taxon>Helicobacter</taxon>
    </lineage>
</organism>
<dbReference type="SUPFAM" id="SSF52218">
    <property type="entry name" value="Flavoproteins"/>
    <property type="match status" value="1"/>
</dbReference>
<dbReference type="Proteomes" id="UP000029861">
    <property type="component" value="Unassembled WGS sequence"/>
</dbReference>
<dbReference type="EMBL" id="JRPK02000024">
    <property type="protein sequence ID" value="TLD97088.1"/>
    <property type="molecule type" value="Genomic_DNA"/>
</dbReference>
<dbReference type="PANTHER" id="PTHR46305:SF3">
    <property type="entry name" value="NADPH:QUINONE OXIDOREDUCTASE MDAB"/>
    <property type="match status" value="1"/>
</dbReference>
<evidence type="ECO:0000256" key="3">
    <source>
        <dbReference type="ARBA" id="ARBA00022827"/>
    </source>
</evidence>
<evidence type="ECO:0000313" key="6">
    <source>
        <dbReference type="EMBL" id="TLD97088.1"/>
    </source>
</evidence>
<accession>A0A4U8TCU9</accession>
<proteinExistence type="inferred from homology"/>
<comment type="cofactor">
    <cofactor evidence="1">
        <name>FAD</name>
        <dbReference type="ChEBI" id="CHEBI:57692"/>
    </cofactor>
</comment>
<feature type="domain" description="Flavodoxin-like fold" evidence="5">
    <location>
        <begin position="4"/>
        <end position="188"/>
    </location>
</feature>
<dbReference type="InterPro" id="IPR052397">
    <property type="entry name" value="NADPH-QR_MdaB"/>
</dbReference>
<comment type="similarity">
    <text evidence="4">Belongs to the oxidoreductase MdaB family.</text>
</comment>